<feature type="region of interest" description="Disordered" evidence="1">
    <location>
        <begin position="416"/>
        <end position="445"/>
    </location>
</feature>
<feature type="compositionally biased region" description="Basic residues" evidence="1">
    <location>
        <begin position="363"/>
        <end position="376"/>
    </location>
</feature>
<feature type="region of interest" description="Disordered" evidence="1">
    <location>
        <begin position="1"/>
        <end position="135"/>
    </location>
</feature>
<evidence type="ECO:0000256" key="1">
    <source>
        <dbReference type="SAM" id="MobiDB-lite"/>
    </source>
</evidence>
<feature type="compositionally biased region" description="Basic residues" evidence="1">
    <location>
        <begin position="477"/>
        <end position="488"/>
    </location>
</feature>
<proteinExistence type="predicted"/>
<evidence type="ECO:0000313" key="4">
    <source>
        <dbReference type="Proteomes" id="UP000310108"/>
    </source>
</evidence>
<dbReference type="EMBL" id="PJEX01000256">
    <property type="protein sequence ID" value="TKW52182.1"/>
    <property type="molecule type" value="Genomic_DNA"/>
</dbReference>
<keyword evidence="2" id="KW-1133">Transmembrane helix</keyword>
<accession>A0A4U6XAX3</accession>
<name>A0A4U6XAX3_9PEZI</name>
<feature type="compositionally biased region" description="Low complexity" evidence="1">
    <location>
        <begin position="42"/>
        <end position="51"/>
    </location>
</feature>
<reference evidence="3 4" key="1">
    <citation type="journal article" date="2019" name="PLoS ONE">
        <title>Comparative genome analysis indicates high evolutionary potential of pathogenicity genes in Colletotrichum tanaceti.</title>
        <authorList>
            <person name="Lelwala R.V."/>
            <person name="Korhonen P.K."/>
            <person name="Young N.D."/>
            <person name="Scott J.B."/>
            <person name="Ades P.A."/>
            <person name="Gasser R.B."/>
            <person name="Taylor P.W.J."/>
        </authorList>
    </citation>
    <scope>NUCLEOTIDE SEQUENCE [LARGE SCALE GENOMIC DNA]</scope>
    <source>
        <strain evidence="3">BRIP57314</strain>
    </source>
</reference>
<feature type="region of interest" description="Disordered" evidence="1">
    <location>
        <begin position="305"/>
        <end position="324"/>
    </location>
</feature>
<feature type="compositionally biased region" description="Pro residues" evidence="1">
    <location>
        <begin position="434"/>
        <end position="445"/>
    </location>
</feature>
<feature type="transmembrane region" description="Helical" evidence="2">
    <location>
        <begin position="150"/>
        <end position="173"/>
    </location>
</feature>
<feature type="compositionally biased region" description="Acidic residues" evidence="1">
    <location>
        <begin position="388"/>
        <end position="397"/>
    </location>
</feature>
<gene>
    <name evidence="3" type="ORF">CTA1_8138</name>
</gene>
<dbReference type="Proteomes" id="UP000310108">
    <property type="component" value="Unassembled WGS sequence"/>
</dbReference>
<evidence type="ECO:0000313" key="3">
    <source>
        <dbReference type="EMBL" id="TKW52182.1"/>
    </source>
</evidence>
<comment type="caution">
    <text evidence="3">The sequence shown here is derived from an EMBL/GenBank/DDBJ whole genome shotgun (WGS) entry which is preliminary data.</text>
</comment>
<keyword evidence="2" id="KW-0472">Membrane</keyword>
<feature type="compositionally biased region" description="Basic residues" evidence="1">
    <location>
        <begin position="8"/>
        <end position="18"/>
    </location>
</feature>
<dbReference type="AlphaFoldDB" id="A0A4U6XAX3"/>
<feature type="compositionally biased region" description="Pro residues" evidence="1">
    <location>
        <begin position="52"/>
        <end position="67"/>
    </location>
</feature>
<feature type="region of interest" description="Disordered" evidence="1">
    <location>
        <begin position="270"/>
        <end position="291"/>
    </location>
</feature>
<keyword evidence="4" id="KW-1185">Reference proteome</keyword>
<protein>
    <submittedName>
        <fullName evidence="3">Uncharacterized protein</fullName>
    </submittedName>
</protein>
<sequence>MGSPTLSLRRRAIRRPHFRRDDLRIEIRDVNGDISSDDDDSPSPSRSKFPPGARPTSPPSSSPPRTPPVVLNPASRVSRISSASRVNRISSPRSSSSSSSSIRSPTSTNSSPRPTTPPIGPRPSQPSQPPSFFTSVTSESSVELGWTPTAIAFGTIAIAALFLVLGVAIWWCVRCRKRRRARRMHDRNISPDGSFWDPSAAAAAAVTAAPVRRSPSSVMAELMDHAYAAENGHGAPPGGTYPGGAYYAGDDDADDRNSLAPRGYYLDEKRHDSDHPARHIPIPEPAPVAQPDVRNSFASWVRRHHPLKQNPMSGGGGGGRNSVYSTRSLAASNRSVNHAPLPPVPAVPDVYRSSDRLEAPDHHQHHRHHRHHHQQSNRRYTTTSSRYDDDDDDDTDESPSAGYNTNSLLALYNHTQPRSQHPHPHPHQQQQQPGQPPWLMDPPPVVFRERGVSMAPTEATTRTESTWRSWGAGVTQPRHHHHHQHGRQRSQPGTRGWIEKCINFGGMR</sequence>
<organism evidence="3 4">
    <name type="scientific">Colletotrichum tanaceti</name>
    <dbReference type="NCBI Taxonomy" id="1306861"/>
    <lineage>
        <taxon>Eukaryota</taxon>
        <taxon>Fungi</taxon>
        <taxon>Dikarya</taxon>
        <taxon>Ascomycota</taxon>
        <taxon>Pezizomycotina</taxon>
        <taxon>Sordariomycetes</taxon>
        <taxon>Hypocreomycetidae</taxon>
        <taxon>Glomerellales</taxon>
        <taxon>Glomerellaceae</taxon>
        <taxon>Colletotrichum</taxon>
        <taxon>Colletotrichum destructivum species complex</taxon>
    </lineage>
</organism>
<feature type="region of interest" description="Disordered" evidence="1">
    <location>
        <begin position="473"/>
        <end position="494"/>
    </location>
</feature>
<feature type="compositionally biased region" description="Low complexity" evidence="1">
    <location>
        <begin position="74"/>
        <end position="113"/>
    </location>
</feature>
<feature type="region of interest" description="Disordered" evidence="1">
    <location>
        <begin position="359"/>
        <end position="404"/>
    </location>
</feature>
<feature type="compositionally biased region" description="Pro residues" evidence="1">
    <location>
        <begin position="114"/>
        <end position="129"/>
    </location>
</feature>
<feature type="compositionally biased region" description="Basic and acidic residues" evidence="1">
    <location>
        <begin position="19"/>
        <end position="31"/>
    </location>
</feature>
<evidence type="ECO:0000256" key="2">
    <source>
        <dbReference type="SAM" id="Phobius"/>
    </source>
</evidence>
<keyword evidence="2" id="KW-0812">Transmembrane</keyword>